<protein>
    <submittedName>
        <fullName evidence="4">ABC transporter substrate-binding protein</fullName>
    </submittedName>
</protein>
<keyword evidence="2" id="KW-0813">Transport</keyword>
<dbReference type="PROSITE" id="PS51257">
    <property type="entry name" value="PROKAR_LIPOPROTEIN"/>
    <property type="match status" value="1"/>
</dbReference>
<dbReference type="KEGG" id="cohn:KCTCHS21_56670"/>
<dbReference type="Proteomes" id="UP000289856">
    <property type="component" value="Chromosome"/>
</dbReference>
<proteinExistence type="inferred from homology"/>
<dbReference type="Pfam" id="PF01547">
    <property type="entry name" value="SBP_bac_1"/>
    <property type="match status" value="1"/>
</dbReference>
<feature type="compositionally biased region" description="Low complexity" evidence="3">
    <location>
        <begin position="467"/>
        <end position="483"/>
    </location>
</feature>
<evidence type="ECO:0000256" key="2">
    <source>
        <dbReference type="ARBA" id="ARBA00022448"/>
    </source>
</evidence>
<accession>A0A3T1DE64</accession>
<feature type="compositionally biased region" description="Basic and acidic residues" evidence="3">
    <location>
        <begin position="452"/>
        <end position="462"/>
    </location>
</feature>
<evidence type="ECO:0000313" key="5">
    <source>
        <dbReference type="Proteomes" id="UP000289856"/>
    </source>
</evidence>
<dbReference type="SUPFAM" id="SSF53850">
    <property type="entry name" value="Periplasmic binding protein-like II"/>
    <property type="match status" value="1"/>
</dbReference>
<keyword evidence="5" id="KW-1185">Reference proteome</keyword>
<dbReference type="Gene3D" id="3.40.190.10">
    <property type="entry name" value="Periplasmic binding protein-like II"/>
    <property type="match status" value="1"/>
</dbReference>
<dbReference type="EMBL" id="AP019400">
    <property type="protein sequence ID" value="BBI36268.1"/>
    <property type="molecule type" value="Genomic_DNA"/>
</dbReference>
<gene>
    <name evidence="4" type="ORF">KCTCHS21_56670</name>
</gene>
<dbReference type="AlphaFoldDB" id="A0A3T1DE64"/>
<reference evidence="4 5" key="1">
    <citation type="submission" date="2019-01" db="EMBL/GenBank/DDBJ databases">
        <title>Complete genome sequence of Cohnella hallensis HS21 isolated from Korean fir (Abies koreana) rhizospheric soil.</title>
        <authorList>
            <person name="Jiang L."/>
            <person name="Kang S.W."/>
            <person name="Kim S."/>
            <person name="Jung J."/>
            <person name="Kim C.Y."/>
            <person name="Kim D.H."/>
            <person name="Kim S.W."/>
            <person name="Lee J."/>
        </authorList>
    </citation>
    <scope>NUCLEOTIDE SEQUENCE [LARGE SCALE GENOMIC DNA]</scope>
    <source>
        <strain evidence="4 5">HS21</strain>
    </source>
</reference>
<dbReference type="PANTHER" id="PTHR43649:SF29">
    <property type="entry name" value="OSMOPROTECTIVE COMPOUNDS-BINDING PROTEIN GGTB"/>
    <property type="match status" value="1"/>
</dbReference>
<dbReference type="InterPro" id="IPR050490">
    <property type="entry name" value="Bact_solute-bd_prot1"/>
</dbReference>
<organism evidence="4 5">
    <name type="scientific">Cohnella abietis</name>
    <dbReference type="NCBI Taxonomy" id="2507935"/>
    <lineage>
        <taxon>Bacteria</taxon>
        <taxon>Bacillati</taxon>
        <taxon>Bacillota</taxon>
        <taxon>Bacilli</taxon>
        <taxon>Bacillales</taxon>
        <taxon>Paenibacillaceae</taxon>
        <taxon>Cohnella</taxon>
    </lineage>
</organism>
<dbReference type="InterPro" id="IPR006059">
    <property type="entry name" value="SBP"/>
</dbReference>
<feature type="region of interest" description="Disordered" evidence="3">
    <location>
        <begin position="450"/>
        <end position="483"/>
    </location>
</feature>
<evidence type="ECO:0000313" key="4">
    <source>
        <dbReference type="EMBL" id="BBI36268.1"/>
    </source>
</evidence>
<evidence type="ECO:0000256" key="3">
    <source>
        <dbReference type="SAM" id="MobiDB-lite"/>
    </source>
</evidence>
<evidence type="ECO:0000256" key="1">
    <source>
        <dbReference type="ARBA" id="ARBA00008520"/>
    </source>
</evidence>
<name>A0A3T1DE64_9BACL</name>
<dbReference type="PANTHER" id="PTHR43649">
    <property type="entry name" value="ARABINOSE-BINDING PROTEIN-RELATED"/>
    <property type="match status" value="1"/>
</dbReference>
<dbReference type="OrthoDB" id="2675752at2"/>
<comment type="similarity">
    <text evidence="1">Belongs to the bacterial solute-binding protein 1 family.</text>
</comment>
<dbReference type="RefSeq" id="WP_130615615.1">
    <property type="nucleotide sequence ID" value="NZ_AP019400.1"/>
</dbReference>
<sequence>MRTNRILTIGLFIAMLAGILAGCSSGGNDSKDGQKSSIKVMYYDERGFYQQYGMLFSALYPEVEVEIISTQSVNYEEGKDMKKAMQEFIDEKKPDVLMLSTDEYARMAGEGKLYNLDTLIKKDKYDIEGIVPGVIDYIKQQSDGVLYGLTPNFYGQAIYYNKDLFTKYGVPFPEDRMSWDKLLQLAERFPTNGTKEDRVYGLKQGYQSSLYYLGLNIGSSQGLSYINPTTMKMMINSDSWKAAFELADKAIKSGSLYTEDPYANNQGGTYESYLLSDPFIGGKVAMSIDGNYLLEQIKTAKTVLKDKGVQNWDLVTVPVNPQSPDESTGMSLNQIFAIDVKSPNIDAAWKFVSYVNGPEFARVTSKTQNGGFPTRTQFLSNEDGHHMEAFYSLKPTQSNMYKDFDKLPQEFYMRFEGLTQQEMQGVTAGTLKISEALDNIQTKGQQLLTELSSKKGDTEAKSNEPGIAIEQAPEAAVAPVPAE</sequence>